<protein>
    <submittedName>
        <fullName evidence="2">14100_t:CDS:1</fullName>
    </submittedName>
</protein>
<organism evidence="2 3">
    <name type="scientific">Ambispora leptoticha</name>
    <dbReference type="NCBI Taxonomy" id="144679"/>
    <lineage>
        <taxon>Eukaryota</taxon>
        <taxon>Fungi</taxon>
        <taxon>Fungi incertae sedis</taxon>
        <taxon>Mucoromycota</taxon>
        <taxon>Glomeromycotina</taxon>
        <taxon>Glomeromycetes</taxon>
        <taxon>Archaeosporales</taxon>
        <taxon>Ambisporaceae</taxon>
        <taxon>Ambispora</taxon>
    </lineage>
</organism>
<accession>A0A9N9BG49</accession>
<proteinExistence type="predicted"/>
<reference evidence="2" key="1">
    <citation type="submission" date="2021-06" db="EMBL/GenBank/DDBJ databases">
        <authorList>
            <person name="Kallberg Y."/>
            <person name="Tangrot J."/>
            <person name="Rosling A."/>
        </authorList>
    </citation>
    <scope>NUCLEOTIDE SEQUENCE</scope>
    <source>
        <strain evidence="2">FL130A</strain>
    </source>
</reference>
<name>A0A9N9BG49_9GLOM</name>
<dbReference type="EMBL" id="CAJVPS010002370">
    <property type="protein sequence ID" value="CAG8566800.1"/>
    <property type="molecule type" value="Genomic_DNA"/>
</dbReference>
<keyword evidence="3" id="KW-1185">Reference proteome</keyword>
<evidence type="ECO:0000313" key="3">
    <source>
        <dbReference type="Proteomes" id="UP000789508"/>
    </source>
</evidence>
<feature type="domain" description="BZIP" evidence="1">
    <location>
        <begin position="138"/>
        <end position="201"/>
    </location>
</feature>
<dbReference type="AlphaFoldDB" id="A0A9N9BG49"/>
<evidence type="ECO:0000313" key="2">
    <source>
        <dbReference type="EMBL" id="CAG8566800.1"/>
    </source>
</evidence>
<dbReference type="PROSITE" id="PS50217">
    <property type="entry name" value="BZIP"/>
    <property type="match status" value="1"/>
</dbReference>
<dbReference type="InterPro" id="IPR046347">
    <property type="entry name" value="bZIP_sf"/>
</dbReference>
<dbReference type="InterPro" id="IPR004827">
    <property type="entry name" value="bZIP"/>
</dbReference>
<dbReference type="CDD" id="cd14686">
    <property type="entry name" value="bZIP"/>
    <property type="match status" value="1"/>
</dbReference>
<dbReference type="SUPFAM" id="SSF57959">
    <property type="entry name" value="Leucine zipper domain"/>
    <property type="match status" value="1"/>
</dbReference>
<dbReference type="Proteomes" id="UP000789508">
    <property type="component" value="Unassembled WGS sequence"/>
</dbReference>
<dbReference type="Gene3D" id="1.20.5.170">
    <property type="match status" value="1"/>
</dbReference>
<evidence type="ECO:0000259" key="1">
    <source>
        <dbReference type="PROSITE" id="PS50217"/>
    </source>
</evidence>
<sequence>MSESILVDEPISPATILLEDDFIYTDIFGEINNFYQNFDIGEKHLVSNAYINSLTVSHPFCNPSNDSKYISPEEPVNSQQFQLLIKEPSFDNYFIANQSPMTGQTLDFKDNSKVLLLNGPFGISNSYPIEFRATTEFDKRRESRKEYNRNSARRSRQRKKEFERILREKIAFYEFEIPRKKQELEIIIKKIEELKVEYHFYSFESVDKLYNF</sequence>
<comment type="caution">
    <text evidence="2">The sequence shown here is derived from an EMBL/GenBank/DDBJ whole genome shotgun (WGS) entry which is preliminary data.</text>
</comment>
<gene>
    <name evidence="2" type="ORF">ALEPTO_LOCUS6622</name>
</gene>
<dbReference type="GO" id="GO:0003700">
    <property type="term" value="F:DNA-binding transcription factor activity"/>
    <property type="evidence" value="ECO:0007669"/>
    <property type="project" value="InterPro"/>
</dbReference>
<dbReference type="SMART" id="SM00338">
    <property type="entry name" value="BRLZ"/>
    <property type="match status" value="1"/>
</dbReference>